<dbReference type="AlphaFoldDB" id="A0A804PQZ7"/>
<evidence type="ECO:0000313" key="3">
    <source>
        <dbReference type="Proteomes" id="UP000007305"/>
    </source>
</evidence>
<evidence type="ECO:0000313" key="2">
    <source>
        <dbReference type="EnsemblPlants" id="Zm00001eb262990_P001"/>
    </source>
</evidence>
<organism evidence="2 3">
    <name type="scientific">Zea mays</name>
    <name type="common">Maize</name>
    <dbReference type="NCBI Taxonomy" id="4577"/>
    <lineage>
        <taxon>Eukaryota</taxon>
        <taxon>Viridiplantae</taxon>
        <taxon>Streptophyta</taxon>
        <taxon>Embryophyta</taxon>
        <taxon>Tracheophyta</taxon>
        <taxon>Spermatophyta</taxon>
        <taxon>Magnoliopsida</taxon>
        <taxon>Liliopsida</taxon>
        <taxon>Poales</taxon>
        <taxon>Poaceae</taxon>
        <taxon>PACMAD clade</taxon>
        <taxon>Panicoideae</taxon>
        <taxon>Andropogonodae</taxon>
        <taxon>Andropogoneae</taxon>
        <taxon>Tripsacinae</taxon>
        <taxon>Zea</taxon>
    </lineage>
</organism>
<keyword evidence="1" id="KW-0732">Signal</keyword>
<evidence type="ECO:0008006" key="4">
    <source>
        <dbReference type="Google" id="ProtNLM"/>
    </source>
</evidence>
<reference evidence="2" key="3">
    <citation type="submission" date="2021-05" db="UniProtKB">
        <authorList>
            <consortium name="EnsemblPlants"/>
        </authorList>
    </citation>
    <scope>IDENTIFICATION</scope>
    <source>
        <strain evidence="2">cv. B73</strain>
    </source>
</reference>
<sequence length="102" mass="10436">MLGAGFLLARLCSFAAAAWTRSWTSRGATAGQGPGQRAAADTVAGPAGVLLPQADSFISARPGSSPHPWPSALCQLMELPLLLCRALSELPALAHGRTLALS</sequence>
<name>A0A804PQZ7_MAIZE</name>
<reference evidence="3" key="1">
    <citation type="journal article" date="2009" name="Science">
        <title>The B73 maize genome: complexity, diversity, and dynamics.</title>
        <authorList>
            <person name="Schnable P.S."/>
            <person name="Ware D."/>
            <person name="Fulton R.S."/>
            <person name="Stein J.C."/>
            <person name="Wei F."/>
            <person name="Pasternak S."/>
            <person name="Liang C."/>
            <person name="Zhang J."/>
            <person name="Fulton L."/>
            <person name="Graves T.A."/>
            <person name="Minx P."/>
            <person name="Reily A.D."/>
            <person name="Courtney L."/>
            <person name="Kruchowski S.S."/>
            <person name="Tomlinson C."/>
            <person name="Strong C."/>
            <person name="Delehaunty K."/>
            <person name="Fronick C."/>
            <person name="Courtney B."/>
            <person name="Rock S.M."/>
            <person name="Belter E."/>
            <person name="Du F."/>
            <person name="Kim K."/>
            <person name="Abbott R.M."/>
            <person name="Cotton M."/>
            <person name="Levy A."/>
            <person name="Marchetto P."/>
            <person name="Ochoa K."/>
            <person name="Jackson S.M."/>
            <person name="Gillam B."/>
            <person name="Chen W."/>
            <person name="Yan L."/>
            <person name="Higginbotham J."/>
            <person name="Cardenas M."/>
            <person name="Waligorski J."/>
            <person name="Applebaum E."/>
            <person name="Phelps L."/>
            <person name="Falcone J."/>
            <person name="Kanchi K."/>
            <person name="Thane T."/>
            <person name="Scimone A."/>
            <person name="Thane N."/>
            <person name="Henke J."/>
            <person name="Wang T."/>
            <person name="Ruppert J."/>
            <person name="Shah N."/>
            <person name="Rotter K."/>
            <person name="Hodges J."/>
            <person name="Ingenthron E."/>
            <person name="Cordes M."/>
            <person name="Kohlberg S."/>
            <person name="Sgro J."/>
            <person name="Delgado B."/>
            <person name="Mead K."/>
            <person name="Chinwalla A."/>
            <person name="Leonard S."/>
            <person name="Crouse K."/>
            <person name="Collura K."/>
            <person name="Kudrna D."/>
            <person name="Currie J."/>
            <person name="He R."/>
            <person name="Angelova A."/>
            <person name="Rajasekar S."/>
            <person name="Mueller T."/>
            <person name="Lomeli R."/>
            <person name="Scara G."/>
            <person name="Ko A."/>
            <person name="Delaney K."/>
            <person name="Wissotski M."/>
            <person name="Lopez G."/>
            <person name="Campos D."/>
            <person name="Braidotti M."/>
            <person name="Ashley E."/>
            <person name="Golser W."/>
            <person name="Kim H."/>
            <person name="Lee S."/>
            <person name="Lin J."/>
            <person name="Dujmic Z."/>
            <person name="Kim W."/>
            <person name="Talag J."/>
            <person name="Zuccolo A."/>
            <person name="Fan C."/>
            <person name="Sebastian A."/>
            <person name="Kramer M."/>
            <person name="Spiegel L."/>
            <person name="Nascimento L."/>
            <person name="Zutavern T."/>
            <person name="Miller B."/>
            <person name="Ambroise C."/>
            <person name="Muller S."/>
            <person name="Spooner W."/>
            <person name="Narechania A."/>
            <person name="Ren L."/>
            <person name="Wei S."/>
            <person name="Kumari S."/>
            <person name="Faga B."/>
            <person name="Levy M.J."/>
            <person name="McMahan L."/>
            <person name="Van Buren P."/>
            <person name="Vaughn M.W."/>
            <person name="Ying K."/>
            <person name="Yeh C.-T."/>
            <person name="Emrich S.J."/>
            <person name="Jia Y."/>
            <person name="Kalyanaraman A."/>
            <person name="Hsia A.-P."/>
            <person name="Barbazuk W.B."/>
            <person name="Baucom R.S."/>
            <person name="Brutnell T.P."/>
            <person name="Carpita N.C."/>
            <person name="Chaparro C."/>
            <person name="Chia J.-M."/>
            <person name="Deragon J.-M."/>
            <person name="Estill J.C."/>
            <person name="Fu Y."/>
            <person name="Jeddeloh J.A."/>
            <person name="Han Y."/>
            <person name="Lee H."/>
            <person name="Li P."/>
            <person name="Lisch D.R."/>
            <person name="Liu S."/>
            <person name="Liu Z."/>
            <person name="Nagel D.H."/>
            <person name="McCann M.C."/>
            <person name="SanMiguel P."/>
            <person name="Myers A.M."/>
            <person name="Nettleton D."/>
            <person name="Nguyen J."/>
            <person name="Penning B.W."/>
            <person name="Ponnala L."/>
            <person name="Schneider K.L."/>
            <person name="Schwartz D.C."/>
            <person name="Sharma A."/>
            <person name="Soderlund C."/>
            <person name="Springer N.M."/>
            <person name="Sun Q."/>
            <person name="Wang H."/>
            <person name="Waterman M."/>
            <person name="Westerman R."/>
            <person name="Wolfgruber T.K."/>
            <person name="Yang L."/>
            <person name="Yu Y."/>
            <person name="Zhang L."/>
            <person name="Zhou S."/>
            <person name="Zhu Q."/>
            <person name="Bennetzen J.L."/>
            <person name="Dawe R.K."/>
            <person name="Jiang J."/>
            <person name="Jiang N."/>
            <person name="Presting G.G."/>
            <person name="Wessler S.R."/>
            <person name="Aluru S."/>
            <person name="Martienssen R.A."/>
            <person name="Clifton S.W."/>
            <person name="McCombie W.R."/>
            <person name="Wing R.A."/>
            <person name="Wilson R.K."/>
        </authorList>
    </citation>
    <scope>NUCLEOTIDE SEQUENCE [LARGE SCALE GENOMIC DNA]</scope>
    <source>
        <strain evidence="3">cv. B73</strain>
    </source>
</reference>
<protein>
    <recommendedName>
        <fullName evidence="4">Secreted protein</fullName>
    </recommendedName>
</protein>
<keyword evidence="3" id="KW-1185">Reference proteome</keyword>
<proteinExistence type="predicted"/>
<feature type="signal peptide" evidence="1">
    <location>
        <begin position="1"/>
        <end position="17"/>
    </location>
</feature>
<reference evidence="2" key="2">
    <citation type="submission" date="2019-07" db="EMBL/GenBank/DDBJ databases">
        <authorList>
            <person name="Seetharam A."/>
            <person name="Woodhouse M."/>
            <person name="Cannon E."/>
        </authorList>
    </citation>
    <scope>NUCLEOTIDE SEQUENCE [LARGE SCALE GENOMIC DNA]</scope>
    <source>
        <strain evidence="2">cv. B73</strain>
    </source>
</reference>
<dbReference type="Gramene" id="Zm00001eb262990_T001">
    <property type="protein sequence ID" value="Zm00001eb262990_P001"/>
    <property type="gene ID" value="Zm00001eb262990"/>
</dbReference>
<evidence type="ECO:0000256" key="1">
    <source>
        <dbReference type="SAM" id="SignalP"/>
    </source>
</evidence>
<dbReference type="InParanoid" id="A0A804PQZ7"/>
<accession>A0A804PQZ7</accession>
<feature type="chain" id="PRO_5032551937" description="Secreted protein" evidence="1">
    <location>
        <begin position="18"/>
        <end position="102"/>
    </location>
</feature>
<dbReference type="EnsemblPlants" id="Zm00001eb262990_T001">
    <property type="protein sequence ID" value="Zm00001eb262990_P001"/>
    <property type="gene ID" value="Zm00001eb262990"/>
</dbReference>
<dbReference type="Proteomes" id="UP000007305">
    <property type="component" value="Chromosome 6"/>
</dbReference>